<name>A0ACC3A6W4_9EURO</name>
<evidence type="ECO:0000313" key="2">
    <source>
        <dbReference type="Proteomes" id="UP001172386"/>
    </source>
</evidence>
<comment type="caution">
    <text evidence="1">The sequence shown here is derived from an EMBL/GenBank/DDBJ whole genome shotgun (WGS) entry which is preliminary data.</text>
</comment>
<sequence>MSVESKLSRLSLDLKAQSPGSSGTLANNKTDGTPDSWEDQPDDEAPVEAPGPSLKQITSNDNPAPPPPTPVSQENSDPFARKWEPSAAVDSGRPTLRYGSPANGDRRPEKTTSTANRLIAGALGIKAPKKTEEQKQYDKAVKDAEIRRKNREREQQQRERLEDEKAKAAVWDA</sequence>
<evidence type="ECO:0000313" key="1">
    <source>
        <dbReference type="EMBL" id="KAJ9656175.1"/>
    </source>
</evidence>
<accession>A0ACC3A6W4</accession>
<dbReference type="Proteomes" id="UP001172386">
    <property type="component" value="Unassembled WGS sequence"/>
</dbReference>
<dbReference type="EMBL" id="JAPDRQ010000082">
    <property type="protein sequence ID" value="KAJ9656175.1"/>
    <property type="molecule type" value="Genomic_DNA"/>
</dbReference>
<keyword evidence="2" id="KW-1185">Reference proteome</keyword>
<reference evidence="1" key="1">
    <citation type="submission" date="2022-10" db="EMBL/GenBank/DDBJ databases">
        <title>Culturing micro-colonial fungi from biological soil crusts in the Mojave desert and describing Neophaeococcomyces mojavensis, and introducing the new genera and species Taxawa tesnikishii.</title>
        <authorList>
            <person name="Kurbessoian T."/>
            <person name="Stajich J.E."/>
        </authorList>
    </citation>
    <scope>NUCLEOTIDE SEQUENCE</scope>
    <source>
        <strain evidence="1">JES_112</strain>
    </source>
</reference>
<protein>
    <submittedName>
        <fullName evidence="1">Uncharacterized protein</fullName>
    </submittedName>
</protein>
<gene>
    <name evidence="1" type="ORF">H2198_005137</name>
</gene>
<organism evidence="1 2">
    <name type="scientific">Neophaeococcomyces mojaviensis</name>
    <dbReference type="NCBI Taxonomy" id="3383035"/>
    <lineage>
        <taxon>Eukaryota</taxon>
        <taxon>Fungi</taxon>
        <taxon>Dikarya</taxon>
        <taxon>Ascomycota</taxon>
        <taxon>Pezizomycotina</taxon>
        <taxon>Eurotiomycetes</taxon>
        <taxon>Chaetothyriomycetidae</taxon>
        <taxon>Chaetothyriales</taxon>
        <taxon>Chaetothyriales incertae sedis</taxon>
        <taxon>Neophaeococcomyces</taxon>
    </lineage>
</organism>
<proteinExistence type="predicted"/>